<dbReference type="InParanoid" id="A0A1X7VCA3"/>
<name>A0A1X7VCA3_AMPQE</name>
<sequence>MYSHGGMKVCKDTFMFIHGIGEKRLTNIRKSFLENGLTSRVRGNTWKTPRHAFSADNKKEIVKFIKNYAEVHAIMLPGRIPGVKVYAKTHLLLSSTTRMEVYKEYVRAVTGEKKVKAIKTFHHFVMDCQLMGEVSMRKTSDDPVVTEQLLREPTVIPSTHLPPVVSPIGLSSERQWYLYDRIWQFCRDECKDLTCPYPSSARPATCSSRRSTPEAEHVPEPAEEVEVPVSSTRR</sequence>
<accession>A0A1X7VCA3</accession>
<feature type="region of interest" description="Disordered" evidence="1">
    <location>
        <begin position="198"/>
        <end position="234"/>
    </location>
</feature>
<organism evidence="2">
    <name type="scientific">Amphimedon queenslandica</name>
    <name type="common">Sponge</name>
    <dbReference type="NCBI Taxonomy" id="400682"/>
    <lineage>
        <taxon>Eukaryota</taxon>
        <taxon>Metazoa</taxon>
        <taxon>Porifera</taxon>
        <taxon>Demospongiae</taxon>
        <taxon>Heteroscleromorpha</taxon>
        <taxon>Haplosclerida</taxon>
        <taxon>Niphatidae</taxon>
        <taxon>Amphimedon</taxon>
    </lineage>
</organism>
<feature type="compositionally biased region" description="Basic and acidic residues" evidence="1">
    <location>
        <begin position="211"/>
        <end position="220"/>
    </location>
</feature>
<evidence type="ECO:0000313" key="2">
    <source>
        <dbReference type="EnsemblMetazoa" id="Aqu2.1.37379_001"/>
    </source>
</evidence>
<dbReference type="AlphaFoldDB" id="A0A1X7VCA3"/>
<reference evidence="2" key="1">
    <citation type="submission" date="2017-05" db="UniProtKB">
        <authorList>
            <consortium name="EnsemblMetazoa"/>
        </authorList>
    </citation>
    <scope>IDENTIFICATION</scope>
</reference>
<dbReference type="PANTHER" id="PTHR34415">
    <property type="entry name" value="INTEGRASE CATALYTIC DOMAIN-CONTAINING PROTEIN"/>
    <property type="match status" value="1"/>
</dbReference>
<protein>
    <submittedName>
        <fullName evidence="2">Uncharacterized protein</fullName>
    </submittedName>
</protein>
<evidence type="ECO:0000256" key="1">
    <source>
        <dbReference type="SAM" id="MobiDB-lite"/>
    </source>
</evidence>
<dbReference type="PANTHER" id="PTHR34415:SF1">
    <property type="entry name" value="INTEGRASE CATALYTIC DOMAIN-CONTAINING PROTEIN"/>
    <property type="match status" value="1"/>
</dbReference>
<proteinExistence type="predicted"/>
<dbReference type="EnsemblMetazoa" id="Aqu2.1.37379_001">
    <property type="protein sequence ID" value="Aqu2.1.37379_001"/>
    <property type="gene ID" value="Aqu2.1.37379"/>
</dbReference>